<gene>
    <name evidence="1" type="ORF">CMEL01_15674</name>
</gene>
<name>A0AAI9UFX9_9PEZI</name>
<comment type="caution">
    <text evidence="1">The sequence shown here is derived from an EMBL/GenBank/DDBJ whole genome shotgun (WGS) entry which is preliminary data.</text>
</comment>
<dbReference type="Proteomes" id="UP001239795">
    <property type="component" value="Unassembled WGS sequence"/>
</dbReference>
<accession>A0AAI9UFX9</accession>
<evidence type="ECO:0000313" key="2">
    <source>
        <dbReference type="Proteomes" id="UP001239795"/>
    </source>
</evidence>
<protein>
    <submittedName>
        <fullName evidence="1">Uncharacterized protein</fullName>
    </submittedName>
</protein>
<keyword evidence="2" id="KW-1185">Reference proteome</keyword>
<organism evidence="1 2">
    <name type="scientific">Colletotrichum melonis</name>
    <dbReference type="NCBI Taxonomy" id="1209925"/>
    <lineage>
        <taxon>Eukaryota</taxon>
        <taxon>Fungi</taxon>
        <taxon>Dikarya</taxon>
        <taxon>Ascomycota</taxon>
        <taxon>Pezizomycotina</taxon>
        <taxon>Sordariomycetes</taxon>
        <taxon>Hypocreomycetidae</taxon>
        <taxon>Glomerellales</taxon>
        <taxon>Glomerellaceae</taxon>
        <taxon>Colletotrichum</taxon>
        <taxon>Colletotrichum acutatum species complex</taxon>
    </lineage>
</organism>
<dbReference type="AlphaFoldDB" id="A0AAI9UFX9"/>
<reference evidence="1 2" key="1">
    <citation type="submission" date="2016-10" db="EMBL/GenBank/DDBJ databases">
        <title>The genome sequence of Colletotrichum fioriniae PJ7.</title>
        <authorList>
            <person name="Baroncelli R."/>
        </authorList>
    </citation>
    <scope>NUCLEOTIDE SEQUENCE [LARGE SCALE GENOMIC DNA]</scope>
    <source>
        <strain evidence="1">Col 31</strain>
    </source>
</reference>
<proteinExistence type="predicted"/>
<evidence type="ECO:0000313" key="1">
    <source>
        <dbReference type="EMBL" id="KAK1457691.1"/>
    </source>
</evidence>
<dbReference type="EMBL" id="MLGG01000015">
    <property type="protein sequence ID" value="KAK1457691.1"/>
    <property type="molecule type" value="Genomic_DNA"/>
</dbReference>
<sequence>MDGTSFSWLGPSAPWSVASIVSSSWILAGCAKGPTLQIKYGRYPFCPEGPSGYC</sequence>